<dbReference type="EMBL" id="CP086322">
    <property type="protein sequence ID" value="UQA95598.1"/>
    <property type="molecule type" value="Genomic_DNA"/>
</dbReference>
<accession>A0ABY4MDR2</accession>
<proteinExistence type="predicted"/>
<evidence type="ECO:0000313" key="1">
    <source>
        <dbReference type="EMBL" id="UQA95598.1"/>
    </source>
</evidence>
<organism evidence="1 2">
    <name type="scientific">Streptomyces halobius</name>
    <dbReference type="NCBI Taxonomy" id="2879846"/>
    <lineage>
        <taxon>Bacteria</taxon>
        <taxon>Bacillati</taxon>
        <taxon>Actinomycetota</taxon>
        <taxon>Actinomycetes</taxon>
        <taxon>Kitasatosporales</taxon>
        <taxon>Streptomycetaceae</taxon>
        <taxon>Streptomyces</taxon>
    </lineage>
</organism>
<gene>
    <name evidence="1" type="ORF">K9S39_30410</name>
</gene>
<protein>
    <recommendedName>
        <fullName evidence="3">Minor tail protein</fullName>
    </recommendedName>
</protein>
<dbReference type="RefSeq" id="WP_248866511.1">
    <property type="nucleotide sequence ID" value="NZ_CP086322.1"/>
</dbReference>
<reference evidence="1" key="1">
    <citation type="submission" date="2021-10" db="EMBL/GenBank/DDBJ databases">
        <title>Streptomyces nigrumlapis sp.nov.,an antimicrobial producing actinobacterium isolated from Black Gobi rocks.</title>
        <authorList>
            <person name="Wen Y."/>
            <person name="Zhang W."/>
            <person name="Liu X.G."/>
        </authorList>
    </citation>
    <scope>NUCLEOTIDE SEQUENCE</scope>
    <source>
        <strain evidence="1">ST13-2-2</strain>
    </source>
</reference>
<keyword evidence="2" id="KW-1185">Reference proteome</keyword>
<dbReference type="Proteomes" id="UP000830115">
    <property type="component" value="Chromosome"/>
</dbReference>
<sequence length="348" mass="37636">MSRMGCGSHTVRIVDRGGAVVTEADTLLSVEWTRALDDVSTAKVVIQPEGDCCAALGRVREWRHKLVIYRSDPLRGSVPVWEGPIVTPTWRRDTVELAAIDVLGWLDRRLPHEDIRFRATDLTQIATWLIADGFEPDDPGHTVEVVAPTRIRGDREYQQDVGQIGDHLRDLAETGLDFTAVGSTILLMPEDHCARVGSLTDADFPAGLQVIGDGTNLATRWVVHGKQPEDDSDPDIKGVAGGRHDYYGLLERATEETSILDNPSAFAAARSKLRGSVPTPVVIDTSQETTLAPDAAVDIASLVPGWCVDVTTTTTCRTIAQSLKIQGLKVAEDGDGESVAVQLFPSGV</sequence>
<evidence type="ECO:0008006" key="3">
    <source>
        <dbReference type="Google" id="ProtNLM"/>
    </source>
</evidence>
<evidence type="ECO:0000313" key="2">
    <source>
        <dbReference type="Proteomes" id="UP000830115"/>
    </source>
</evidence>
<name>A0ABY4MDR2_9ACTN</name>